<proteinExistence type="predicted"/>
<sequence>MSIVRKNLNLGRSTGKSLVVGMARAFDLFGVIDAEGLREIYAKTDSEILREDMEIVGRNFRRVVIRHARALPSGSKNE</sequence>
<dbReference type="EMBL" id="RQFA01000024">
    <property type="protein sequence ID" value="TGK36206.1"/>
    <property type="molecule type" value="Genomic_DNA"/>
</dbReference>
<evidence type="ECO:0000313" key="1">
    <source>
        <dbReference type="EMBL" id="TGK36206.1"/>
    </source>
</evidence>
<protein>
    <submittedName>
        <fullName evidence="1">Uncharacterized protein</fullName>
    </submittedName>
</protein>
<accession>A0A5F1YJ15</accession>
<organism evidence="1 2">
    <name type="scientific">Leptospira gomenensis</name>
    <dbReference type="NCBI Taxonomy" id="2484974"/>
    <lineage>
        <taxon>Bacteria</taxon>
        <taxon>Pseudomonadati</taxon>
        <taxon>Spirochaetota</taxon>
        <taxon>Spirochaetia</taxon>
        <taxon>Leptospirales</taxon>
        <taxon>Leptospiraceae</taxon>
        <taxon>Leptospira</taxon>
    </lineage>
</organism>
<dbReference type="AlphaFoldDB" id="A0A5F1YJ15"/>
<evidence type="ECO:0000313" key="2">
    <source>
        <dbReference type="Proteomes" id="UP000298277"/>
    </source>
</evidence>
<name>A0A5F1YJ15_9LEPT</name>
<gene>
    <name evidence="1" type="ORF">EHQ17_04640</name>
</gene>
<reference evidence="1" key="1">
    <citation type="journal article" date="2019" name="PLoS Negl. Trop. Dis.">
        <title>Revisiting the worldwide diversity of Leptospira species in the environment.</title>
        <authorList>
            <person name="Vincent A.T."/>
            <person name="Schiettekatte O."/>
            <person name="Bourhy P."/>
            <person name="Veyrier F.J."/>
            <person name="Picardeau M."/>
        </authorList>
    </citation>
    <scope>NUCLEOTIDE SEQUENCE [LARGE SCALE GENOMIC DNA]</scope>
    <source>
        <strain evidence="1">201800299</strain>
    </source>
</reference>
<keyword evidence="2" id="KW-1185">Reference proteome</keyword>
<dbReference type="Proteomes" id="UP000298277">
    <property type="component" value="Unassembled WGS sequence"/>
</dbReference>
<comment type="caution">
    <text evidence="1">The sequence shown here is derived from an EMBL/GenBank/DDBJ whole genome shotgun (WGS) entry which is preliminary data.</text>
</comment>